<keyword evidence="2" id="KW-0805">Transcription regulation</keyword>
<dbReference type="InterPro" id="IPR036388">
    <property type="entry name" value="WH-like_DNA-bd_sf"/>
</dbReference>
<dbReference type="PANTHER" id="PTHR30346">
    <property type="entry name" value="TRANSCRIPTIONAL DUAL REGULATOR HCAR-RELATED"/>
    <property type="match status" value="1"/>
</dbReference>
<dbReference type="Proteomes" id="UP000431684">
    <property type="component" value="Unassembled WGS sequence"/>
</dbReference>
<dbReference type="GO" id="GO:0003677">
    <property type="term" value="F:DNA binding"/>
    <property type="evidence" value="ECO:0007669"/>
    <property type="project" value="UniProtKB-KW"/>
</dbReference>
<dbReference type="InterPro" id="IPR005119">
    <property type="entry name" value="LysR_subst-bd"/>
</dbReference>
<dbReference type="RefSeq" id="WP_155707475.1">
    <property type="nucleotide sequence ID" value="NZ_BMWU01000016.1"/>
</dbReference>
<evidence type="ECO:0000313" key="6">
    <source>
        <dbReference type="EMBL" id="MUI11432.1"/>
    </source>
</evidence>
<dbReference type="AlphaFoldDB" id="A0A6I3XDY2"/>
<comment type="similarity">
    <text evidence="1">Belongs to the LysR transcriptional regulatory family.</text>
</comment>
<dbReference type="InterPro" id="IPR036390">
    <property type="entry name" value="WH_DNA-bd_sf"/>
</dbReference>
<keyword evidence="7" id="KW-1185">Reference proteome</keyword>
<name>A0A6I3XDY2_9BURK</name>
<reference evidence="6 7" key="1">
    <citation type="submission" date="2019-11" db="EMBL/GenBank/DDBJ databases">
        <title>Draft Genome Sequences of Six Type Strains of the Genus Massilia.</title>
        <authorList>
            <person name="Miess H."/>
            <person name="Frediansyah A."/>
            <person name="Goeker M."/>
            <person name="Gross H."/>
        </authorList>
    </citation>
    <scope>NUCLEOTIDE SEQUENCE [LARGE SCALE GENOMIC DNA]</scope>
    <source>
        <strain evidence="6 7">DSM 17513</strain>
    </source>
</reference>
<dbReference type="FunFam" id="1.10.10.10:FF:000001">
    <property type="entry name" value="LysR family transcriptional regulator"/>
    <property type="match status" value="1"/>
</dbReference>
<evidence type="ECO:0000259" key="5">
    <source>
        <dbReference type="PROSITE" id="PS50931"/>
    </source>
</evidence>
<evidence type="ECO:0000256" key="4">
    <source>
        <dbReference type="ARBA" id="ARBA00023163"/>
    </source>
</evidence>
<gene>
    <name evidence="6" type="ORF">GJV26_02855</name>
</gene>
<accession>A0A6I3XDY2</accession>
<sequence>MDLRRLRYFVAVAEEGNVTRAAEKLGIGQPPLSQQILTLERELDVHVFYRTGHGVALTEAGKALLVDAKRLLGDAQQAVLNAQRAGRGETGRLHLGLTASAAFHPIVRSLIRVFRATYPGVALTLTEGTTSQLLALLEEGRLDLALLRPGTHSFAGIALYQIASEPMKVVLPAGHRLAKSRRIPLTALAGESFVLIPREESPMLHDEILNACRHAGFEPLPGQQAPQLSSVVNLVSAEFGVSIVPASVSQIRAEGVVYVDIADAQVVTNLALASRDAERSAKVDNFLAVADAARVAADDAARVRPRRRKEDRAT</sequence>
<evidence type="ECO:0000313" key="7">
    <source>
        <dbReference type="Proteomes" id="UP000431684"/>
    </source>
</evidence>
<dbReference type="SUPFAM" id="SSF53850">
    <property type="entry name" value="Periplasmic binding protein-like II"/>
    <property type="match status" value="1"/>
</dbReference>
<dbReference type="PRINTS" id="PR00039">
    <property type="entry name" value="HTHLYSR"/>
</dbReference>
<dbReference type="InterPro" id="IPR000847">
    <property type="entry name" value="LysR_HTH_N"/>
</dbReference>
<dbReference type="PANTHER" id="PTHR30346:SF30">
    <property type="entry name" value="SMALL NEUTRAL PROTEASE REGULATORY PROTEIN"/>
    <property type="match status" value="1"/>
</dbReference>
<dbReference type="Pfam" id="PF00126">
    <property type="entry name" value="HTH_1"/>
    <property type="match status" value="1"/>
</dbReference>
<organism evidence="6 7">
    <name type="scientific">Pseudoduganella dura</name>
    <dbReference type="NCBI Taxonomy" id="321982"/>
    <lineage>
        <taxon>Bacteria</taxon>
        <taxon>Pseudomonadati</taxon>
        <taxon>Pseudomonadota</taxon>
        <taxon>Betaproteobacteria</taxon>
        <taxon>Burkholderiales</taxon>
        <taxon>Oxalobacteraceae</taxon>
        <taxon>Telluria group</taxon>
        <taxon>Pseudoduganella</taxon>
    </lineage>
</organism>
<evidence type="ECO:0000256" key="1">
    <source>
        <dbReference type="ARBA" id="ARBA00009437"/>
    </source>
</evidence>
<dbReference type="InterPro" id="IPR037410">
    <property type="entry name" value="BudR_PBP2"/>
</dbReference>
<feature type="domain" description="HTH lysR-type" evidence="5">
    <location>
        <begin position="1"/>
        <end position="58"/>
    </location>
</feature>
<dbReference type="EMBL" id="WNWM01000002">
    <property type="protein sequence ID" value="MUI11432.1"/>
    <property type="molecule type" value="Genomic_DNA"/>
</dbReference>
<dbReference type="OrthoDB" id="8807047at2"/>
<proteinExistence type="inferred from homology"/>
<protein>
    <submittedName>
        <fullName evidence="6">LysR family transcriptional regulator</fullName>
    </submittedName>
</protein>
<dbReference type="Gene3D" id="1.10.10.10">
    <property type="entry name" value="Winged helix-like DNA-binding domain superfamily/Winged helix DNA-binding domain"/>
    <property type="match status" value="1"/>
</dbReference>
<dbReference type="CDD" id="cd08451">
    <property type="entry name" value="PBP2_BudR"/>
    <property type="match status" value="1"/>
</dbReference>
<keyword evidence="4" id="KW-0804">Transcription</keyword>
<dbReference type="Pfam" id="PF03466">
    <property type="entry name" value="LysR_substrate"/>
    <property type="match status" value="1"/>
</dbReference>
<evidence type="ECO:0000256" key="3">
    <source>
        <dbReference type="ARBA" id="ARBA00023125"/>
    </source>
</evidence>
<dbReference type="Gene3D" id="3.40.190.10">
    <property type="entry name" value="Periplasmic binding protein-like II"/>
    <property type="match status" value="2"/>
</dbReference>
<dbReference type="PROSITE" id="PS50931">
    <property type="entry name" value="HTH_LYSR"/>
    <property type="match status" value="1"/>
</dbReference>
<keyword evidence="3" id="KW-0238">DNA-binding</keyword>
<dbReference type="SUPFAM" id="SSF46785">
    <property type="entry name" value="Winged helix' DNA-binding domain"/>
    <property type="match status" value="1"/>
</dbReference>
<comment type="caution">
    <text evidence="6">The sequence shown here is derived from an EMBL/GenBank/DDBJ whole genome shotgun (WGS) entry which is preliminary data.</text>
</comment>
<evidence type="ECO:0000256" key="2">
    <source>
        <dbReference type="ARBA" id="ARBA00023015"/>
    </source>
</evidence>
<dbReference type="GO" id="GO:0003700">
    <property type="term" value="F:DNA-binding transcription factor activity"/>
    <property type="evidence" value="ECO:0007669"/>
    <property type="project" value="InterPro"/>
</dbReference>
<dbReference type="GO" id="GO:0032993">
    <property type="term" value="C:protein-DNA complex"/>
    <property type="evidence" value="ECO:0007669"/>
    <property type="project" value="TreeGrafter"/>
</dbReference>